<comment type="caution">
    <text evidence="5">The sequence shown here is derived from an EMBL/GenBank/DDBJ whole genome shotgun (WGS) entry which is preliminary data.</text>
</comment>
<dbReference type="InterPro" id="IPR027417">
    <property type="entry name" value="P-loop_NTPase"/>
</dbReference>
<keyword evidence="3 5" id="KW-0067">ATP-binding</keyword>
<dbReference type="PROSITE" id="PS50893">
    <property type="entry name" value="ABC_TRANSPORTER_2"/>
    <property type="match status" value="1"/>
</dbReference>
<keyword evidence="2" id="KW-0547">Nucleotide-binding</keyword>
<evidence type="ECO:0000256" key="1">
    <source>
        <dbReference type="ARBA" id="ARBA00022448"/>
    </source>
</evidence>
<dbReference type="InterPro" id="IPR003439">
    <property type="entry name" value="ABC_transporter-like_ATP-bd"/>
</dbReference>
<evidence type="ECO:0000313" key="6">
    <source>
        <dbReference type="Proteomes" id="UP000278962"/>
    </source>
</evidence>
<dbReference type="Proteomes" id="UP000278962">
    <property type="component" value="Unassembled WGS sequence"/>
</dbReference>
<keyword evidence="6" id="KW-1185">Reference proteome</keyword>
<proteinExistence type="predicted"/>
<reference evidence="5 6" key="1">
    <citation type="submission" date="2018-10" db="EMBL/GenBank/DDBJ databases">
        <title>Genomic Encyclopedia of Archaeal and Bacterial Type Strains, Phase II (KMG-II): from individual species to whole genera.</title>
        <authorList>
            <person name="Goeker M."/>
        </authorList>
    </citation>
    <scope>NUCLEOTIDE SEQUENCE [LARGE SCALE GENOMIC DNA]</scope>
    <source>
        <strain evidence="5 6">DSM 14954</strain>
    </source>
</reference>
<dbReference type="SMART" id="SM00382">
    <property type="entry name" value="AAA"/>
    <property type="match status" value="1"/>
</dbReference>
<dbReference type="Gene3D" id="3.40.50.300">
    <property type="entry name" value="P-loop containing nucleotide triphosphate hydrolases"/>
    <property type="match status" value="1"/>
</dbReference>
<gene>
    <name evidence="5" type="ORF">C8N24_1003</name>
</gene>
<dbReference type="OrthoDB" id="9802264at2"/>
<dbReference type="GO" id="GO:0005524">
    <property type="term" value="F:ATP binding"/>
    <property type="evidence" value="ECO:0007669"/>
    <property type="project" value="UniProtKB-KW"/>
</dbReference>
<dbReference type="GO" id="GO:0022857">
    <property type="term" value="F:transmembrane transporter activity"/>
    <property type="evidence" value="ECO:0007669"/>
    <property type="project" value="UniProtKB-ARBA"/>
</dbReference>
<keyword evidence="1" id="KW-0813">Transport</keyword>
<accession>A0A660LBE2</accession>
<dbReference type="EMBL" id="RBIL01000001">
    <property type="protein sequence ID" value="RKQ91183.1"/>
    <property type="molecule type" value="Genomic_DNA"/>
</dbReference>
<dbReference type="PANTHER" id="PTHR24220:SF685">
    <property type="entry name" value="ABC TRANSPORTER RELATED"/>
    <property type="match status" value="1"/>
</dbReference>
<dbReference type="Pfam" id="PF00005">
    <property type="entry name" value="ABC_tran"/>
    <property type="match status" value="1"/>
</dbReference>
<dbReference type="InterPro" id="IPR015854">
    <property type="entry name" value="ABC_transpr_LolD-like"/>
</dbReference>
<evidence type="ECO:0000256" key="2">
    <source>
        <dbReference type="ARBA" id="ARBA00022741"/>
    </source>
</evidence>
<protein>
    <submittedName>
        <fullName evidence="5">Putative ABC transport system ATP-binding protein</fullName>
    </submittedName>
</protein>
<evidence type="ECO:0000259" key="4">
    <source>
        <dbReference type="PROSITE" id="PS50893"/>
    </source>
</evidence>
<dbReference type="GO" id="GO:0098796">
    <property type="term" value="C:membrane protein complex"/>
    <property type="evidence" value="ECO:0007669"/>
    <property type="project" value="UniProtKB-ARBA"/>
</dbReference>
<dbReference type="RefSeq" id="WP_121248576.1">
    <property type="nucleotide sequence ID" value="NZ_RBIL01000001.1"/>
</dbReference>
<sequence>MPAVIAATGVVKSFGEGRAARRVLDGASLHVHPGEVVAILGRSGTGKSTMLHLVGGLDRPDAGSIAIAGESVTGVSERALSRLRRTRIGFVFQFFHLLPELSGEANVLLAGRVRGASPDAAARGQALIDQLGLREVAGSLPHQLSGGEQQRFAIARALVNDPPVLLADEPTGNLDTRAGAEVLRLLRAGAEEGRAVVMVTHESAAADIADRVLTLRDGRLVP</sequence>
<evidence type="ECO:0000313" key="5">
    <source>
        <dbReference type="EMBL" id="RKQ91183.1"/>
    </source>
</evidence>
<dbReference type="InterPro" id="IPR017871">
    <property type="entry name" value="ABC_transporter-like_CS"/>
</dbReference>
<evidence type="ECO:0000256" key="3">
    <source>
        <dbReference type="ARBA" id="ARBA00022840"/>
    </source>
</evidence>
<dbReference type="PANTHER" id="PTHR24220">
    <property type="entry name" value="IMPORT ATP-BINDING PROTEIN"/>
    <property type="match status" value="1"/>
</dbReference>
<dbReference type="CDD" id="cd03255">
    <property type="entry name" value="ABC_MJ0796_LolCDE_FtsE"/>
    <property type="match status" value="1"/>
</dbReference>
<name>A0A660LBE2_9ACTN</name>
<dbReference type="InterPro" id="IPR017911">
    <property type="entry name" value="MacB-like_ATP-bd"/>
</dbReference>
<dbReference type="PROSITE" id="PS00211">
    <property type="entry name" value="ABC_TRANSPORTER_1"/>
    <property type="match status" value="1"/>
</dbReference>
<dbReference type="GO" id="GO:0016887">
    <property type="term" value="F:ATP hydrolysis activity"/>
    <property type="evidence" value="ECO:0007669"/>
    <property type="project" value="InterPro"/>
</dbReference>
<dbReference type="GO" id="GO:0005886">
    <property type="term" value="C:plasma membrane"/>
    <property type="evidence" value="ECO:0007669"/>
    <property type="project" value="TreeGrafter"/>
</dbReference>
<dbReference type="FunFam" id="3.40.50.300:FF:000032">
    <property type="entry name" value="Export ABC transporter ATP-binding protein"/>
    <property type="match status" value="1"/>
</dbReference>
<organism evidence="5 6">
    <name type="scientific">Solirubrobacter pauli</name>
    <dbReference type="NCBI Taxonomy" id="166793"/>
    <lineage>
        <taxon>Bacteria</taxon>
        <taxon>Bacillati</taxon>
        <taxon>Actinomycetota</taxon>
        <taxon>Thermoleophilia</taxon>
        <taxon>Solirubrobacterales</taxon>
        <taxon>Solirubrobacteraceae</taxon>
        <taxon>Solirubrobacter</taxon>
    </lineage>
</organism>
<dbReference type="AlphaFoldDB" id="A0A660LBE2"/>
<dbReference type="InterPro" id="IPR003593">
    <property type="entry name" value="AAA+_ATPase"/>
</dbReference>
<dbReference type="SUPFAM" id="SSF52540">
    <property type="entry name" value="P-loop containing nucleoside triphosphate hydrolases"/>
    <property type="match status" value="1"/>
</dbReference>
<feature type="domain" description="ABC transporter" evidence="4">
    <location>
        <begin position="5"/>
        <end position="221"/>
    </location>
</feature>